<dbReference type="Gene3D" id="1.20.1600.10">
    <property type="entry name" value="Outer membrane efflux proteins (OEP)"/>
    <property type="match status" value="1"/>
</dbReference>
<evidence type="ECO:0000256" key="5">
    <source>
        <dbReference type="ARBA" id="ARBA00022692"/>
    </source>
</evidence>
<dbReference type="PANTHER" id="PTHR30026:SF22">
    <property type="entry name" value="OUTER MEMBRANE EFFLUX PROTEIN"/>
    <property type="match status" value="1"/>
</dbReference>
<feature type="region of interest" description="Disordered" evidence="9">
    <location>
        <begin position="225"/>
        <end position="255"/>
    </location>
</feature>
<evidence type="ECO:0000313" key="12">
    <source>
        <dbReference type="Proteomes" id="UP000246352"/>
    </source>
</evidence>
<dbReference type="SUPFAM" id="SSF56954">
    <property type="entry name" value="Outer membrane efflux proteins (OEP)"/>
    <property type="match status" value="1"/>
</dbReference>
<name>A0A317PSI9_9HYPH</name>
<dbReference type="InterPro" id="IPR003423">
    <property type="entry name" value="OMP_efflux"/>
</dbReference>
<evidence type="ECO:0000256" key="8">
    <source>
        <dbReference type="SAM" id="Coils"/>
    </source>
</evidence>
<keyword evidence="4" id="KW-1134">Transmembrane beta strand</keyword>
<protein>
    <submittedName>
        <fullName evidence="11">Adhesin transport system outer membrane protein</fullName>
    </submittedName>
</protein>
<dbReference type="GO" id="GO:0015562">
    <property type="term" value="F:efflux transmembrane transporter activity"/>
    <property type="evidence" value="ECO:0007669"/>
    <property type="project" value="InterPro"/>
</dbReference>
<accession>A0A317PSI9</accession>
<feature type="signal peptide" evidence="10">
    <location>
        <begin position="1"/>
        <end position="25"/>
    </location>
</feature>
<evidence type="ECO:0000256" key="7">
    <source>
        <dbReference type="ARBA" id="ARBA00023237"/>
    </source>
</evidence>
<keyword evidence="7" id="KW-0998">Cell outer membrane</keyword>
<keyword evidence="8" id="KW-0175">Coiled coil</keyword>
<dbReference type="PANTHER" id="PTHR30026">
    <property type="entry name" value="OUTER MEMBRANE PROTEIN TOLC"/>
    <property type="match status" value="1"/>
</dbReference>
<comment type="caution">
    <text evidence="11">The sequence shown here is derived from an EMBL/GenBank/DDBJ whole genome shotgun (WGS) entry which is preliminary data.</text>
</comment>
<evidence type="ECO:0000256" key="6">
    <source>
        <dbReference type="ARBA" id="ARBA00023136"/>
    </source>
</evidence>
<dbReference type="GO" id="GO:0015288">
    <property type="term" value="F:porin activity"/>
    <property type="evidence" value="ECO:0007669"/>
    <property type="project" value="TreeGrafter"/>
</dbReference>
<comment type="similarity">
    <text evidence="2">Belongs to the outer membrane factor (OMF) (TC 1.B.17) family.</text>
</comment>
<dbReference type="Proteomes" id="UP000246352">
    <property type="component" value="Unassembled WGS sequence"/>
</dbReference>
<keyword evidence="12" id="KW-1185">Reference proteome</keyword>
<keyword evidence="6" id="KW-0472">Membrane</keyword>
<evidence type="ECO:0000256" key="9">
    <source>
        <dbReference type="SAM" id="MobiDB-lite"/>
    </source>
</evidence>
<dbReference type="InterPro" id="IPR051906">
    <property type="entry name" value="TolC-like"/>
</dbReference>
<evidence type="ECO:0000256" key="2">
    <source>
        <dbReference type="ARBA" id="ARBA00007613"/>
    </source>
</evidence>
<evidence type="ECO:0000256" key="1">
    <source>
        <dbReference type="ARBA" id="ARBA00004442"/>
    </source>
</evidence>
<evidence type="ECO:0000256" key="4">
    <source>
        <dbReference type="ARBA" id="ARBA00022452"/>
    </source>
</evidence>
<organism evidence="11 12">
    <name type="scientific">Hoeflea marina</name>
    <dbReference type="NCBI Taxonomy" id="274592"/>
    <lineage>
        <taxon>Bacteria</taxon>
        <taxon>Pseudomonadati</taxon>
        <taxon>Pseudomonadota</taxon>
        <taxon>Alphaproteobacteria</taxon>
        <taxon>Hyphomicrobiales</taxon>
        <taxon>Rhizobiaceae</taxon>
        <taxon>Hoeflea</taxon>
    </lineage>
</organism>
<evidence type="ECO:0000256" key="3">
    <source>
        <dbReference type="ARBA" id="ARBA00022448"/>
    </source>
</evidence>
<feature type="chain" id="PRO_5016336603" evidence="10">
    <location>
        <begin position="26"/>
        <end position="477"/>
    </location>
</feature>
<dbReference type="RefSeq" id="WP_245415180.1">
    <property type="nucleotide sequence ID" value="NZ_QGTR01000001.1"/>
</dbReference>
<evidence type="ECO:0000313" key="11">
    <source>
        <dbReference type="EMBL" id="PWW04139.1"/>
    </source>
</evidence>
<gene>
    <name evidence="11" type="ORF">DFR52_101830</name>
</gene>
<dbReference type="InterPro" id="IPR010130">
    <property type="entry name" value="T1SS_OMP_TolC"/>
</dbReference>
<dbReference type="PROSITE" id="PS51257">
    <property type="entry name" value="PROKAR_LIPOPROTEIN"/>
    <property type="match status" value="1"/>
</dbReference>
<comment type="subcellular location">
    <subcellularLocation>
        <location evidence="1">Cell outer membrane</location>
    </subcellularLocation>
</comment>
<keyword evidence="3" id="KW-0813">Transport</keyword>
<keyword evidence="5" id="KW-0812">Transmembrane</keyword>
<dbReference type="NCBIfam" id="TIGR01844">
    <property type="entry name" value="type_I_sec_TolC"/>
    <property type="match status" value="1"/>
</dbReference>
<reference evidence="11 12" key="1">
    <citation type="submission" date="2018-05" db="EMBL/GenBank/DDBJ databases">
        <title>Genomic Encyclopedia of Type Strains, Phase IV (KMG-IV): sequencing the most valuable type-strain genomes for metagenomic binning, comparative biology and taxonomic classification.</title>
        <authorList>
            <person name="Goeker M."/>
        </authorList>
    </citation>
    <scope>NUCLEOTIDE SEQUENCE [LARGE SCALE GENOMIC DNA]</scope>
    <source>
        <strain evidence="11 12">DSM 16791</strain>
    </source>
</reference>
<dbReference type="AlphaFoldDB" id="A0A317PSI9"/>
<dbReference type="EMBL" id="QGTR01000001">
    <property type="protein sequence ID" value="PWW04139.1"/>
    <property type="molecule type" value="Genomic_DNA"/>
</dbReference>
<keyword evidence="10" id="KW-0732">Signal</keyword>
<sequence length="477" mass="51558">MLKKAVVLVCLSSALSACFSGPSLAMSLKEAVSEALGSNPEVLAAAENREAVEFELRQARGLYLPTLDLEASAGGRLLDTPARRRLGTDDESLDIGDAGLTLRQTLFDGGARRSELERQAARVDGASFRVLERSEAIALAVSQEYFEILLQAEIVAIARQNAGVLSGIVDDISAGVSGGTLTSADRTQGRERLLSARARLKEAEEDLEEARIRFARLVGVPLRSADQPPSLSRALPRSADAAVEQARSKSPRIAAAGADADASDAMVRGARAAYLPTVSFEARARVGSDIDGAEGRTSDLEAKVVARWNLYRGGRDQSAEQERIRRAGEARQNLVLAHREVTESILSAWNRKTKRAEQAATLREQTASNMALVSAYRDQFRVGDRSLLDVLSAQNTRFNSDVLAKTTQYASRFADYQLLAAMGVLVETLKLNPVEQAEPYAREAFKAPADAPEPVYARIPSRQVADGPLDLLATIRR</sequence>
<dbReference type="Pfam" id="PF02321">
    <property type="entry name" value="OEP"/>
    <property type="match status" value="2"/>
</dbReference>
<dbReference type="GO" id="GO:0009279">
    <property type="term" value="C:cell outer membrane"/>
    <property type="evidence" value="ECO:0007669"/>
    <property type="project" value="UniProtKB-SubCell"/>
</dbReference>
<evidence type="ECO:0000256" key="10">
    <source>
        <dbReference type="SAM" id="SignalP"/>
    </source>
</evidence>
<feature type="coiled-coil region" evidence="8">
    <location>
        <begin position="186"/>
        <end position="220"/>
    </location>
</feature>
<proteinExistence type="inferred from homology"/>
<dbReference type="GO" id="GO:1990281">
    <property type="term" value="C:efflux pump complex"/>
    <property type="evidence" value="ECO:0007669"/>
    <property type="project" value="TreeGrafter"/>
</dbReference>